<dbReference type="Proteomes" id="UP001177260">
    <property type="component" value="Unassembled WGS sequence"/>
</dbReference>
<name>A0ACC3AWK4_9EURO</name>
<dbReference type="EMBL" id="JAOPJF010000059">
    <property type="protein sequence ID" value="KAK1141834.1"/>
    <property type="molecule type" value="Genomic_DNA"/>
</dbReference>
<evidence type="ECO:0000313" key="1">
    <source>
        <dbReference type="EMBL" id="KAK1141834.1"/>
    </source>
</evidence>
<proteinExistence type="predicted"/>
<comment type="caution">
    <text evidence="1">The sequence shown here is derived from an EMBL/GenBank/DDBJ whole genome shotgun (WGS) entry which is preliminary data.</text>
</comment>
<protein>
    <submittedName>
        <fullName evidence="1">Uncharacterized protein</fullName>
    </submittedName>
</protein>
<evidence type="ECO:0000313" key="2">
    <source>
        <dbReference type="Proteomes" id="UP001177260"/>
    </source>
</evidence>
<reference evidence="1 2" key="1">
    <citation type="journal article" date="2023" name="ACS Omega">
        <title>Identification of the Neoaspergillic Acid Biosynthesis Gene Cluster by Establishing an In Vitro CRISPR-Ribonucleoprotein Genetic System in Aspergillus melleus.</title>
        <authorList>
            <person name="Yuan B."/>
            <person name="Grau M.F."/>
            <person name="Murata R.M."/>
            <person name="Torok T."/>
            <person name="Venkateswaran K."/>
            <person name="Stajich J.E."/>
            <person name="Wang C.C.C."/>
        </authorList>
    </citation>
    <scope>NUCLEOTIDE SEQUENCE [LARGE SCALE GENOMIC DNA]</scope>
    <source>
        <strain evidence="1 2">IMV 1140</strain>
    </source>
</reference>
<organism evidence="1 2">
    <name type="scientific">Aspergillus melleus</name>
    <dbReference type="NCBI Taxonomy" id="138277"/>
    <lineage>
        <taxon>Eukaryota</taxon>
        <taxon>Fungi</taxon>
        <taxon>Dikarya</taxon>
        <taxon>Ascomycota</taxon>
        <taxon>Pezizomycotina</taxon>
        <taxon>Eurotiomycetes</taxon>
        <taxon>Eurotiomycetidae</taxon>
        <taxon>Eurotiales</taxon>
        <taxon>Aspergillaceae</taxon>
        <taxon>Aspergillus</taxon>
        <taxon>Aspergillus subgen. Circumdati</taxon>
    </lineage>
</organism>
<accession>A0ACC3AWK4</accession>
<gene>
    <name evidence="1" type="ORF">N8T08_008500</name>
</gene>
<keyword evidence="2" id="KW-1185">Reference proteome</keyword>
<sequence length="139" mass="15989">MNQILPEILVISLASRHEQRYQYLMASLWNISRVVQISVLADAAHYLVFRTPRAVIFTDEGITDPSKWTAVAGYVQTYLQQGGIVIFGVYFADFCDAYFTEQMFRNMLCLPWSFSSAAQLHMSGFWSRLRDVAEMMART</sequence>